<accession>A0A8J6H8R5</accession>
<reference evidence="2" key="2">
    <citation type="submission" date="2021-08" db="EMBL/GenBank/DDBJ databases">
        <authorList>
            <person name="Eriksson T."/>
        </authorList>
    </citation>
    <scope>NUCLEOTIDE SEQUENCE</scope>
    <source>
        <strain evidence="2">Stoneville</strain>
        <tissue evidence="2">Whole head</tissue>
    </source>
</reference>
<keyword evidence="3" id="KW-1185">Reference proteome</keyword>
<feature type="compositionally biased region" description="Basic and acidic residues" evidence="1">
    <location>
        <begin position="339"/>
        <end position="360"/>
    </location>
</feature>
<feature type="compositionally biased region" description="Basic and acidic residues" evidence="1">
    <location>
        <begin position="139"/>
        <end position="159"/>
    </location>
</feature>
<name>A0A8J6H8R5_TENMO</name>
<dbReference type="AlphaFoldDB" id="A0A8J6H8R5"/>
<dbReference type="Proteomes" id="UP000719412">
    <property type="component" value="Unassembled WGS sequence"/>
</dbReference>
<organism evidence="2 3">
    <name type="scientific">Tenebrio molitor</name>
    <name type="common">Yellow mealworm beetle</name>
    <dbReference type="NCBI Taxonomy" id="7067"/>
    <lineage>
        <taxon>Eukaryota</taxon>
        <taxon>Metazoa</taxon>
        <taxon>Ecdysozoa</taxon>
        <taxon>Arthropoda</taxon>
        <taxon>Hexapoda</taxon>
        <taxon>Insecta</taxon>
        <taxon>Pterygota</taxon>
        <taxon>Neoptera</taxon>
        <taxon>Endopterygota</taxon>
        <taxon>Coleoptera</taxon>
        <taxon>Polyphaga</taxon>
        <taxon>Cucujiformia</taxon>
        <taxon>Tenebrionidae</taxon>
        <taxon>Tenebrio</taxon>
    </lineage>
</organism>
<evidence type="ECO:0000256" key="1">
    <source>
        <dbReference type="SAM" id="MobiDB-lite"/>
    </source>
</evidence>
<feature type="region of interest" description="Disordered" evidence="1">
    <location>
        <begin position="315"/>
        <end position="360"/>
    </location>
</feature>
<feature type="compositionally biased region" description="Basic and acidic residues" evidence="1">
    <location>
        <begin position="116"/>
        <end position="129"/>
    </location>
</feature>
<evidence type="ECO:0000313" key="2">
    <source>
        <dbReference type="EMBL" id="KAH0810088.1"/>
    </source>
</evidence>
<comment type="caution">
    <text evidence="2">The sequence shown here is derived from an EMBL/GenBank/DDBJ whole genome shotgun (WGS) entry which is preliminary data.</text>
</comment>
<dbReference type="EMBL" id="JABDTM020027724">
    <property type="protein sequence ID" value="KAH0810088.1"/>
    <property type="molecule type" value="Genomic_DNA"/>
</dbReference>
<sequence length="383" mass="44937">MNGRNEMKKKQTAPEGIEITVEEVEKQIKKLKKRKAPRRDGGKNEAWMYRTEGIVERVVEGTEIWGWKEQKEVEKMQEKYLRGVLGVDRETPGYIVREECKRNRLRGRVQDTNGMLEKKKQQREEEERGIYYQRNGYASEEKTKTQTSKKEGKESKNPDRTGIVLLTSGPELNGLGTGVEAAFLLFYPDLHDPPRGHSQDNNSSIKRGTKRGRGPCSTPLNRTTANNRSGAIYRNDKRREKVGGDFRKRMIGGRDLGMEGTRGGVDRETPDYIVREECKRNRPRVKEGKRSAKFEEKMDGREECRILTECWREEKKNTEKKERGKYYQRNGWMNVNLSESDKDTDKQERRERIKDSKNRKYESCITEEIPEYLERDRVQEKEK</sequence>
<proteinExistence type="predicted"/>
<reference evidence="2" key="1">
    <citation type="journal article" date="2020" name="J Insects Food Feed">
        <title>The yellow mealworm (Tenebrio molitor) genome: a resource for the emerging insects as food and feed industry.</title>
        <authorList>
            <person name="Eriksson T."/>
            <person name="Andere A."/>
            <person name="Kelstrup H."/>
            <person name="Emery V."/>
            <person name="Picard C."/>
        </authorList>
    </citation>
    <scope>NUCLEOTIDE SEQUENCE</scope>
    <source>
        <strain evidence="2">Stoneville</strain>
        <tissue evidence="2">Whole head</tissue>
    </source>
</reference>
<feature type="compositionally biased region" description="Polar residues" evidence="1">
    <location>
        <begin position="218"/>
        <end position="228"/>
    </location>
</feature>
<feature type="region of interest" description="Disordered" evidence="1">
    <location>
        <begin position="116"/>
        <end position="163"/>
    </location>
</feature>
<feature type="compositionally biased region" description="Basic and acidic residues" evidence="1">
    <location>
        <begin position="315"/>
        <end position="325"/>
    </location>
</feature>
<gene>
    <name evidence="2" type="ORF">GEV33_012702</name>
</gene>
<evidence type="ECO:0000313" key="3">
    <source>
        <dbReference type="Proteomes" id="UP000719412"/>
    </source>
</evidence>
<protein>
    <submittedName>
        <fullName evidence="2">Uncharacterized protein</fullName>
    </submittedName>
</protein>
<feature type="region of interest" description="Disordered" evidence="1">
    <location>
        <begin position="191"/>
        <end position="228"/>
    </location>
</feature>